<feature type="domain" description="Exocyst complex component Sec10-like alpha-helical bundle" evidence="7">
    <location>
        <begin position="199"/>
        <end position="845"/>
    </location>
</feature>
<name>A0A6G1IWG0_9PLEO</name>
<evidence type="ECO:0000256" key="5">
    <source>
        <dbReference type="SAM" id="Coils"/>
    </source>
</evidence>
<dbReference type="OrthoDB" id="125856at2759"/>
<protein>
    <submittedName>
        <fullName evidence="9">Exocyst complex component Sec10</fullName>
    </submittedName>
</protein>
<accession>A0A6G1IWG0</accession>
<dbReference type="GO" id="GO:0000145">
    <property type="term" value="C:exocyst"/>
    <property type="evidence" value="ECO:0007669"/>
    <property type="project" value="TreeGrafter"/>
</dbReference>
<dbReference type="AlphaFoldDB" id="A0A6G1IWG0"/>
<gene>
    <name evidence="9" type="ORF">K458DRAFT_432573</name>
</gene>
<keyword evidence="3" id="KW-0268">Exocytosis</keyword>
<dbReference type="PANTHER" id="PTHR12100:SF0">
    <property type="entry name" value="EXOCYST COMPLEX COMPONENT 5"/>
    <property type="match status" value="1"/>
</dbReference>
<evidence type="ECO:0000313" key="10">
    <source>
        <dbReference type="Proteomes" id="UP000799291"/>
    </source>
</evidence>
<proteinExistence type="inferred from homology"/>
<evidence type="ECO:0000256" key="3">
    <source>
        <dbReference type="ARBA" id="ARBA00022483"/>
    </source>
</evidence>
<feature type="domain" description="Exocyst complex component Sec10 N-terminal" evidence="8">
    <location>
        <begin position="68"/>
        <end position="190"/>
    </location>
</feature>
<dbReference type="InterPro" id="IPR048625">
    <property type="entry name" value="Sec10_N"/>
</dbReference>
<evidence type="ECO:0000256" key="4">
    <source>
        <dbReference type="ARBA" id="ARBA00023054"/>
    </source>
</evidence>
<comment type="similarity">
    <text evidence="1">Belongs to the SEC10 family.</text>
</comment>
<dbReference type="GO" id="GO:0006887">
    <property type="term" value="P:exocytosis"/>
    <property type="evidence" value="ECO:0007669"/>
    <property type="project" value="UniProtKB-KW"/>
</dbReference>
<dbReference type="InterPro" id="IPR009976">
    <property type="entry name" value="Sec10-like"/>
</dbReference>
<dbReference type="GO" id="GO:0006893">
    <property type="term" value="P:Golgi to plasma membrane transport"/>
    <property type="evidence" value="ECO:0007669"/>
    <property type="project" value="TreeGrafter"/>
</dbReference>
<dbReference type="PANTHER" id="PTHR12100">
    <property type="entry name" value="SEC10"/>
    <property type="match status" value="1"/>
</dbReference>
<organism evidence="9 10">
    <name type="scientific">Lentithecium fluviatile CBS 122367</name>
    <dbReference type="NCBI Taxonomy" id="1168545"/>
    <lineage>
        <taxon>Eukaryota</taxon>
        <taxon>Fungi</taxon>
        <taxon>Dikarya</taxon>
        <taxon>Ascomycota</taxon>
        <taxon>Pezizomycotina</taxon>
        <taxon>Dothideomycetes</taxon>
        <taxon>Pleosporomycetidae</taxon>
        <taxon>Pleosporales</taxon>
        <taxon>Massarineae</taxon>
        <taxon>Lentitheciaceae</taxon>
        <taxon>Lentithecium</taxon>
    </lineage>
</organism>
<keyword evidence="4 5" id="KW-0175">Coiled coil</keyword>
<feature type="compositionally biased region" description="Gly residues" evidence="6">
    <location>
        <begin position="134"/>
        <end position="147"/>
    </location>
</feature>
<feature type="region of interest" description="Disordered" evidence="6">
    <location>
        <begin position="129"/>
        <end position="148"/>
    </location>
</feature>
<evidence type="ECO:0000256" key="6">
    <source>
        <dbReference type="SAM" id="MobiDB-lite"/>
    </source>
</evidence>
<dbReference type="Proteomes" id="UP000799291">
    <property type="component" value="Unassembled WGS sequence"/>
</dbReference>
<dbReference type="Pfam" id="PF20667">
    <property type="entry name" value="Sec10_N"/>
    <property type="match status" value="1"/>
</dbReference>
<dbReference type="InterPro" id="IPR048627">
    <property type="entry name" value="Sec10_HB"/>
</dbReference>
<evidence type="ECO:0000259" key="7">
    <source>
        <dbReference type="Pfam" id="PF07393"/>
    </source>
</evidence>
<reference evidence="9" key="1">
    <citation type="journal article" date="2020" name="Stud. Mycol.">
        <title>101 Dothideomycetes genomes: a test case for predicting lifestyles and emergence of pathogens.</title>
        <authorList>
            <person name="Haridas S."/>
            <person name="Albert R."/>
            <person name="Binder M."/>
            <person name="Bloem J."/>
            <person name="Labutti K."/>
            <person name="Salamov A."/>
            <person name="Andreopoulos B."/>
            <person name="Baker S."/>
            <person name="Barry K."/>
            <person name="Bills G."/>
            <person name="Bluhm B."/>
            <person name="Cannon C."/>
            <person name="Castanera R."/>
            <person name="Culley D."/>
            <person name="Daum C."/>
            <person name="Ezra D."/>
            <person name="Gonzalez J."/>
            <person name="Henrissat B."/>
            <person name="Kuo A."/>
            <person name="Liang C."/>
            <person name="Lipzen A."/>
            <person name="Lutzoni F."/>
            <person name="Magnuson J."/>
            <person name="Mondo S."/>
            <person name="Nolan M."/>
            <person name="Ohm R."/>
            <person name="Pangilinan J."/>
            <person name="Park H.-J."/>
            <person name="Ramirez L."/>
            <person name="Alfaro M."/>
            <person name="Sun H."/>
            <person name="Tritt A."/>
            <person name="Yoshinaga Y."/>
            <person name="Zwiers L.-H."/>
            <person name="Turgeon B."/>
            <person name="Goodwin S."/>
            <person name="Spatafora J."/>
            <person name="Crous P."/>
            <person name="Grigoriev I."/>
        </authorList>
    </citation>
    <scope>NUCLEOTIDE SEQUENCE</scope>
    <source>
        <strain evidence="9">CBS 122367</strain>
    </source>
</reference>
<feature type="coiled-coil region" evidence="5">
    <location>
        <begin position="72"/>
        <end position="106"/>
    </location>
</feature>
<keyword evidence="10" id="KW-1185">Reference proteome</keyword>
<keyword evidence="2" id="KW-0813">Transport</keyword>
<evidence type="ECO:0000313" key="9">
    <source>
        <dbReference type="EMBL" id="KAF2682582.1"/>
    </source>
</evidence>
<evidence type="ECO:0000259" key="8">
    <source>
        <dbReference type="Pfam" id="PF20667"/>
    </source>
</evidence>
<sequence>MSRPSADSASLLSHQTSRSVANRGFQFTLDNFSNKDFIVKDFIEALSDSAIPAARRSGSGGGAKQFDPKPLIRSFENALSRLNGLSEELEERENELSATVRRAEAQHNQNVASLGRKLEQAIDRFQSLDNSLNGSGGDDPGSDGGGNVAVRIGERLEELDRQLKRASDAKFLIVCWQEVCQRGNLDTLEDKKRRGQIVECASIARQLLRISTRLDPDGPQAVNGNGTATNGIKKRHAGSKYPTKEIIEKFLENLEQDLLAKFDDYYRRPNYDGMRECAITLKDFNDGTSVISTYVNQHSFFIDRNQLVTEELTGDAETWDRLQDPDAEPPGVEPSLQSLIDEVKIVVQEESAIIKRAFPYHEEVLIRFLQRIFQQTIAQRLEMVLQKANELSSLAFLRSLQASRSYITALVDDLKSHGLTEAPEPVSSQVAAILDQQLEDLFVTYFVGSSYIEREKKNLEELYSSLLLKFTYYHERRRKMPTSYFGSLAQRGKEFAASARDAYMDRLDSTDLPPTQKAMLIRIAGLKDDQGDKKEIETTEEDGRLSLPIAKRMLKWLAEGVGRGLELSPASETPKHVQNLLNLLLTHMGEIYLESALDAAADHAASQENLKTPPDVTHLPALHTLTTVLHLLQTTTSTILLPLAAPNVTIRREIDKSISATMATLESKLSNILNLTLTATLNWVSKCLAQQKKGDFKPKEDDLMAASSETPACQAVCQFLTRVATQATGALSGRNLSLFLAELARGLRSLVLAHFLKFSYTQLGGIIATKDAQRYAEIVQGWPTEEDLEPNAMDVLIDVSQLFIIQPDGLKARLQAAQAAGGNDVAELKAYIQKRDDWASVRVQSVVTAF</sequence>
<dbReference type="EMBL" id="MU005586">
    <property type="protein sequence ID" value="KAF2682582.1"/>
    <property type="molecule type" value="Genomic_DNA"/>
</dbReference>
<evidence type="ECO:0000256" key="1">
    <source>
        <dbReference type="ARBA" id="ARBA00006572"/>
    </source>
</evidence>
<evidence type="ECO:0000256" key="2">
    <source>
        <dbReference type="ARBA" id="ARBA00022448"/>
    </source>
</evidence>
<dbReference type="Pfam" id="PF07393">
    <property type="entry name" value="Sec10_HB"/>
    <property type="match status" value="1"/>
</dbReference>